<organism evidence="1 2">
    <name type="scientific">Streptosporangium roseum (strain ATCC 12428 / DSM 43021 / JCM 3005 / KCTC 9067 / NCIMB 10171 / NRRL 2505 / NI 9100)</name>
    <dbReference type="NCBI Taxonomy" id="479432"/>
    <lineage>
        <taxon>Bacteria</taxon>
        <taxon>Bacillati</taxon>
        <taxon>Actinomycetota</taxon>
        <taxon>Actinomycetes</taxon>
        <taxon>Streptosporangiales</taxon>
        <taxon>Streptosporangiaceae</taxon>
        <taxon>Streptosporangium</taxon>
    </lineage>
</organism>
<protein>
    <submittedName>
        <fullName evidence="1">Uncharacterized protein</fullName>
    </submittedName>
</protein>
<name>D2BAQ0_STRRD</name>
<sequence length="90" mass="9901">MIMPAARFCRIPVAPDGELRGLSMDVAVAVSALSTALYLHGDVEVLAAARRLVAEVQQVEEKVEPFRRPWVSERTREHFAALVEFLAAAP</sequence>
<dbReference type="HOGENOM" id="CLU_2439570_0_0_11"/>
<dbReference type="KEGG" id="sro:Sros_7189"/>
<dbReference type="RefSeq" id="WP_012893610.1">
    <property type="nucleotide sequence ID" value="NC_013595.1"/>
</dbReference>
<accession>D2BAQ0</accession>
<dbReference type="Proteomes" id="UP000002029">
    <property type="component" value="Chromosome"/>
</dbReference>
<gene>
    <name evidence="1" type="ordered locus">Sros_7189</name>
</gene>
<evidence type="ECO:0000313" key="1">
    <source>
        <dbReference type="EMBL" id="ACZ89880.1"/>
    </source>
</evidence>
<reference evidence="1 2" key="1">
    <citation type="journal article" date="2010" name="Stand. Genomic Sci.">
        <title>Complete genome sequence of Streptosporangium roseum type strain (NI 9100).</title>
        <authorList>
            <person name="Nolan M."/>
            <person name="Sikorski J."/>
            <person name="Jando M."/>
            <person name="Lucas S."/>
            <person name="Lapidus A."/>
            <person name="Glavina Del Rio T."/>
            <person name="Chen F."/>
            <person name="Tice H."/>
            <person name="Pitluck S."/>
            <person name="Cheng J.F."/>
            <person name="Chertkov O."/>
            <person name="Sims D."/>
            <person name="Meincke L."/>
            <person name="Brettin T."/>
            <person name="Han C."/>
            <person name="Detter J.C."/>
            <person name="Bruce D."/>
            <person name="Goodwin L."/>
            <person name="Land M."/>
            <person name="Hauser L."/>
            <person name="Chang Y.J."/>
            <person name="Jeffries C.D."/>
            <person name="Ivanova N."/>
            <person name="Mavromatis K."/>
            <person name="Mikhailova N."/>
            <person name="Chen A."/>
            <person name="Palaniappan K."/>
            <person name="Chain P."/>
            <person name="Rohde M."/>
            <person name="Goker M."/>
            <person name="Bristow J."/>
            <person name="Eisen J.A."/>
            <person name="Markowitz V."/>
            <person name="Hugenholtz P."/>
            <person name="Kyrpides N.C."/>
            <person name="Klenk H.P."/>
        </authorList>
    </citation>
    <scope>NUCLEOTIDE SEQUENCE [LARGE SCALE GENOMIC DNA]</scope>
    <source>
        <strain evidence="2">ATCC 12428 / DSM 43021 / JCM 3005 / NI 9100</strain>
    </source>
</reference>
<dbReference type="AlphaFoldDB" id="D2BAQ0"/>
<proteinExistence type="predicted"/>
<keyword evidence="2" id="KW-1185">Reference proteome</keyword>
<dbReference type="EMBL" id="CP001814">
    <property type="protein sequence ID" value="ACZ89880.1"/>
    <property type="molecule type" value="Genomic_DNA"/>
</dbReference>
<evidence type="ECO:0000313" key="2">
    <source>
        <dbReference type="Proteomes" id="UP000002029"/>
    </source>
</evidence>